<evidence type="ECO:0000313" key="3">
    <source>
        <dbReference type="Proteomes" id="UP000826656"/>
    </source>
</evidence>
<gene>
    <name evidence="2" type="ORF">KY290_005359</name>
</gene>
<name>A0ABQ7WDY8_SOLTU</name>
<organism evidence="2 3">
    <name type="scientific">Solanum tuberosum</name>
    <name type="common">Potato</name>
    <dbReference type="NCBI Taxonomy" id="4113"/>
    <lineage>
        <taxon>Eukaryota</taxon>
        <taxon>Viridiplantae</taxon>
        <taxon>Streptophyta</taxon>
        <taxon>Embryophyta</taxon>
        <taxon>Tracheophyta</taxon>
        <taxon>Spermatophyta</taxon>
        <taxon>Magnoliopsida</taxon>
        <taxon>eudicotyledons</taxon>
        <taxon>Gunneridae</taxon>
        <taxon>Pentapetalae</taxon>
        <taxon>asterids</taxon>
        <taxon>lamiids</taxon>
        <taxon>Solanales</taxon>
        <taxon>Solanaceae</taxon>
        <taxon>Solanoideae</taxon>
        <taxon>Solaneae</taxon>
        <taxon>Solanum</taxon>
    </lineage>
</organism>
<evidence type="ECO:0000313" key="2">
    <source>
        <dbReference type="EMBL" id="KAH0778932.1"/>
    </source>
</evidence>
<comment type="caution">
    <text evidence="2">The sequence shown here is derived from an EMBL/GenBank/DDBJ whole genome shotgun (WGS) entry which is preliminary data.</text>
</comment>
<dbReference type="EMBL" id="JAIVGD010000002">
    <property type="protein sequence ID" value="KAH0778932.1"/>
    <property type="molecule type" value="Genomic_DNA"/>
</dbReference>
<sequence>MNSPKTGWRNSRVSNAYPRGHKDVTPIGKNNSMQTPEKVTKPVEVSNTMGESRNNREELQEYAKESYAQPQAIMSEGI</sequence>
<evidence type="ECO:0000256" key="1">
    <source>
        <dbReference type="SAM" id="MobiDB-lite"/>
    </source>
</evidence>
<keyword evidence="3" id="KW-1185">Reference proteome</keyword>
<protein>
    <submittedName>
        <fullName evidence="2">Uncharacterized protein</fullName>
    </submittedName>
</protein>
<feature type="compositionally biased region" description="Basic and acidic residues" evidence="1">
    <location>
        <begin position="53"/>
        <end position="64"/>
    </location>
</feature>
<proteinExistence type="predicted"/>
<reference evidence="2 3" key="1">
    <citation type="journal article" date="2021" name="bioRxiv">
        <title>Chromosome-scale and haplotype-resolved genome assembly of a tetraploid potato cultivar.</title>
        <authorList>
            <person name="Sun H."/>
            <person name="Jiao W.-B."/>
            <person name="Krause K."/>
            <person name="Campoy J.A."/>
            <person name="Goel M."/>
            <person name="Folz-Donahue K."/>
            <person name="Kukat C."/>
            <person name="Huettel B."/>
            <person name="Schneeberger K."/>
        </authorList>
    </citation>
    <scope>NUCLEOTIDE SEQUENCE [LARGE SCALE GENOMIC DNA]</scope>
    <source>
        <strain evidence="2">SolTubOtavaFocal</strain>
        <tissue evidence="2">Leaves</tissue>
    </source>
</reference>
<accession>A0ABQ7WDY8</accession>
<feature type="compositionally biased region" description="Polar residues" evidence="1">
    <location>
        <begin position="1"/>
        <end position="14"/>
    </location>
</feature>
<feature type="compositionally biased region" description="Polar residues" evidence="1">
    <location>
        <begin position="28"/>
        <end position="37"/>
    </location>
</feature>
<dbReference type="Proteomes" id="UP000826656">
    <property type="component" value="Unassembled WGS sequence"/>
</dbReference>
<feature type="region of interest" description="Disordered" evidence="1">
    <location>
        <begin position="1"/>
        <end position="78"/>
    </location>
</feature>